<reference evidence="1 2" key="1">
    <citation type="submission" date="2019-02" db="EMBL/GenBank/DDBJ databases">
        <title>Kribbella capetownensis sp. nov. and Kribbella speibonae sp. nov., isolated from soil.</title>
        <authorList>
            <person name="Curtis S.M."/>
            <person name="Norton I."/>
            <person name="Everest G.J."/>
            <person name="Meyers P.R."/>
        </authorList>
    </citation>
    <scope>NUCLEOTIDE SEQUENCE [LARGE SCALE GENOMIC DNA]</scope>
    <source>
        <strain evidence="1 2">YM53</strain>
    </source>
</reference>
<dbReference type="SUPFAM" id="SSF53850">
    <property type="entry name" value="Periplasmic binding protein-like II"/>
    <property type="match status" value="1"/>
</dbReference>
<name>A0A4R0JS65_9ACTN</name>
<accession>A0A4R0JS65</accession>
<dbReference type="Proteomes" id="UP000293342">
    <property type="component" value="Unassembled WGS sequence"/>
</dbReference>
<dbReference type="AlphaFoldDB" id="A0A4R0JS65"/>
<dbReference type="PANTHER" id="PTHR43649:SF12">
    <property type="entry name" value="DIACETYLCHITOBIOSE BINDING PROTEIN DASA"/>
    <property type="match status" value="1"/>
</dbReference>
<evidence type="ECO:0000313" key="1">
    <source>
        <dbReference type="EMBL" id="TCC44935.1"/>
    </source>
</evidence>
<dbReference type="InterPro" id="IPR006311">
    <property type="entry name" value="TAT_signal"/>
</dbReference>
<dbReference type="PROSITE" id="PS51318">
    <property type="entry name" value="TAT"/>
    <property type="match status" value="1"/>
</dbReference>
<dbReference type="PROSITE" id="PS51257">
    <property type="entry name" value="PROKAR_LIPOPROTEIN"/>
    <property type="match status" value="1"/>
</dbReference>
<dbReference type="OrthoDB" id="7918484at2"/>
<dbReference type="RefSeq" id="WP_131517240.1">
    <property type="nucleotide sequence ID" value="NZ_SJKD01000008.1"/>
</dbReference>
<dbReference type="Gene3D" id="3.40.190.10">
    <property type="entry name" value="Periplasmic binding protein-like II"/>
    <property type="match status" value="2"/>
</dbReference>
<keyword evidence="2" id="KW-1185">Reference proteome</keyword>
<dbReference type="EMBL" id="SJKD01000008">
    <property type="protein sequence ID" value="TCC44935.1"/>
    <property type="molecule type" value="Genomic_DNA"/>
</dbReference>
<comment type="caution">
    <text evidence="1">The sequence shown here is derived from an EMBL/GenBank/DDBJ whole genome shotgun (WGS) entry which is preliminary data.</text>
</comment>
<dbReference type="Pfam" id="PF01547">
    <property type="entry name" value="SBP_bac_1"/>
    <property type="match status" value="1"/>
</dbReference>
<proteinExistence type="predicted"/>
<gene>
    <name evidence="1" type="ORF">E0H75_30895</name>
</gene>
<dbReference type="PANTHER" id="PTHR43649">
    <property type="entry name" value="ARABINOSE-BINDING PROTEIN-RELATED"/>
    <property type="match status" value="1"/>
</dbReference>
<dbReference type="InterPro" id="IPR050490">
    <property type="entry name" value="Bact_solute-bd_prot1"/>
</dbReference>
<sequence>MTRTHLSRRTFLQLGAAAAGVAAVSSCSRGLGGSSSGGGGSSSALEVMFWGEGDQNKKLIEALDVYQKSEGAAKVNPQYSGFSGYYDKLATRVAGGNPPDVFQIHLPYLMEYVKRGAVQPLDQYKDDLGLDSMPDYVSTTIKADDKYYFALLGAATQPAIIVNTTKLKALGLAAPNPDWTLDEYKATMAEVWGKSGHKLAGTADQGGSPIALESFLRGRGKALFGDAGSLGFSQDDMAAWLQLWQDLRGNGAAVPMALTAAATGFQNDPVTVGKAAYTGTATSRGLPSMQSLTKDTLSLGTFPSGGAGSQPGTNIIPAGWFAISPKSKNIEGAVSMLKFLTSKPEAANAMGLARGVPIPEDIRATIAKSATGLNKLVLENYALVASKGPAALQMYPPGASKLLQTSLPNANQVVGFGKSTVAQAVTKFFADAQAALK</sequence>
<protein>
    <submittedName>
        <fullName evidence="1">Extracellular solute-binding protein</fullName>
    </submittedName>
</protein>
<organism evidence="1 2">
    <name type="scientific">Kribbella capetownensis</name>
    <dbReference type="NCBI Taxonomy" id="1572659"/>
    <lineage>
        <taxon>Bacteria</taxon>
        <taxon>Bacillati</taxon>
        <taxon>Actinomycetota</taxon>
        <taxon>Actinomycetes</taxon>
        <taxon>Propionibacteriales</taxon>
        <taxon>Kribbellaceae</taxon>
        <taxon>Kribbella</taxon>
    </lineage>
</organism>
<dbReference type="InterPro" id="IPR006059">
    <property type="entry name" value="SBP"/>
</dbReference>
<evidence type="ECO:0000313" key="2">
    <source>
        <dbReference type="Proteomes" id="UP000293342"/>
    </source>
</evidence>